<keyword evidence="5 10" id="KW-0067">ATP-binding</keyword>
<dbReference type="InterPro" id="IPR013986">
    <property type="entry name" value="DExx_box_DNA_helicase_dom_sf"/>
</dbReference>
<dbReference type="InterPro" id="IPR027417">
    <property type="entry name" value="P-loop_NTPase"/>
</dbReference>
<name>K0KCC6_WICCF</name>
<evidence type="ECO:0000256" key="4">
    <source>
        <dbReference type="ARBA" id="ARBA00022806"/>
    </source>
</evidence>
<dbReference type="GO" id="GO:0000725">
    <property type="term" value="P:recombinational repair"/>
    <property type="evidence" value="ECO:0007669"/>
    <property type="project" value="TreeGrafter"/>
</dbReference>
<comment type="catalytic activity">
    <reaction evidence="7">
        <text>Couples ATP hydrolysis with the unwinding of duplex DNA by translocating in the 3'-5' direction.</text>
        <dbReference type="EC" id="5.6.2.4"/>
    </reaction>
</comment>
<dbReference type="GO" id="GO:0005524">
    <property type="term" value="F:ATP binding"/>
    <property type="evidence" value="ECO:0007669"/>
    <property type="project" value="UniProtKB-UniRule"/>
</dbReference>
<dbReference type="Gene3D" id="1.10.486.10">
    <property type="entry name" value="PCRA, domain 4"/>
    <property type="match status" value="1"/>
</dbReference>
<dbReference type="GO" id="GO:0043138">
    <property type="term" value="F:3'-5' DNA helicase activity"/>
    <property type="evidence" value="ECO:0007669"/>
    <property type="project" value="UniProtKB-EC"/>
</dbReference>
<dbReference type="STRING" id="1206466.K0KCC6"/>
<evidence type="ECO:0000256" key="9">
    <source>
        <dbReference type="ARBA" id="ARBA00048988"/>
    </source>
</evidence>
<evidence type="ECO:0000256" key="3">
    <source>
        <dbReference type="ARBA" id="ARBA00022801"/>
    </source>
</evidence>
<evidence type="ECO:0000259" key="11">
    <source>
        <dbReference type="PROSITE" id="PS51198"/>
    </source>
</evidence>
<protein>
    <recommendedName>
        <fullName evidence="8">DNA 3'-5' helicase</fullName>
        <ecNumber evidence="8">5.6.2.4</ecNumber>
    </recommendedName>
</protein>
<dbReference type="InParanoid" id="K0KCC6"/>
<evidence type="ECO:0000256" key="5">
    <source>
        <dbReference type="ARBA" id="ARBA00022840"/>
    </source>
</evidence>
<feature type="domain" description="UvrD-like helicase C-terminal" evidence="12">
    <location>
        <begin position="319"/>
        <end position="599"/>
    </location>
</feature>
<dbReference type="EMBL" id="CAIF01000051">
    <property type="protein sequence ID" value="CCH42730.1"/>
    <property type="molecule type" value="Genomic_DNA"/>
</dbReference>
<dbReference type="eggNOG" id="KOG2108">
    <property type="taxonomic scope" value="Eukaryota"/>
</dbReference>
<comment type="catalytic activity">
    <reaction evidence="9">
        <text>ATP + H2O = ADP + phosphate + H(+)</text>
        <dbReference type="Rhea" id="RHEA:13065"/>
        <dbReference type="ChEBI" id="CHEBI:15377"/>
        <dbReference type="ChEBI" id="CHEBI:15378"/>
        <dbReference type="ChEBI" id="CHEBI:30616"/>
        <dbReference type="ChEBI" id="CHEBI:43474"/>
        <dbReference type="ChEBI" id="CHEBI:456216"/>
        <dbReference type="EC" id="5.6.2.4"/>
    </reaction>
</comment>
<dbReference type="HOGENOM" id="CLU_004585_7_0_1"/>
<dbReference type="GO" id="GO:0005634">
    <property type="term" value="C:nucleus"/>
    <property type="evidence" value="ECO:0007669"/>
    <property type="project" value="TreeGrafter"/>
</dbReference>
<evidence type="ECO:0000256" key="6">
    <source>
        <dbReference type="ARBA" id="ARBA00023235"/>
    </source>
</evidence>
<keyword evidence="14" id="KW-1185">Reference proteome</keyword>
<keyword evidence="4 10" id="KW-0347">Helicase</keyword>
<dbReference type="Pfam" id="PF13361">
    <property type="entry name" value="UvrD_C"/>
    <property type="match status" value="1"/>
</dbReference>
<comment type="caution">
    <text evidence="13">The sequence shown here is derived from an EMBL/GenBank/DDBJ whole genome shotgun (WGS) entry which is preliminary data.</text>
</comment>
<evidence type="ECO:0000313" key="14">
    <source>
        <dbReference type="Proteomes" id="UP000009328"/>
    </source>
</evidence>
<sequence length="700" mass="79328">MSESPPIIPLEGLSLSNHPETAQDNDFVDYENYQEDLNNIEFEHFEQLQEDQLQDHEIQVTKSQLDVITSPIDPGTTLQVIAGPGSGKTTTLVYKIAYMIGTLKIQPSEILVLSMTNKAVETLKQQVDAILGTGVGDKVDITTFHGFSHRLVLENNESKGLGTDIQIIEESGWRTLVAMVDGKITKPILTRLLEKIKLKGIEDNDVKMLIKRYKIKVDSLKEVLDTLESSNVLVHSDILRGAKQLIKDGIVQLNYKTVIVDEFQDVYPELYQLIELVGKSPHLVTAGDPDQSIYSFLGSNLDVHKSLQKLKPINKLYLQETFRSTPEIIHASDTLLGKEVPSIALKEMGGIKPMARLFDDENEQFEWIASEIFRLINDSEGIIEPNDITILGRTNNELNKIQKTLNLHGIMDMKLTSNPPWLTNNLFHLVDYLRVLAAPEESKFPIMCTLNLLPGVGKVAIRNCVQGAIEEDVTLWEYLKKTNRDGTLNKKIMPYVQEIEKARFEIDFDNPESIFKTVIQLAHDLGLLKLISKSVTTKADKEQIINQLQEFYENLKISNNNKATDISLTQHFLKNYLHVLPISKNIKSVKLSTVHSAKGLEFPIVFLLGSPLADFFRAEDKKLTYVAMTRAQSLLYVNRLKTDPMSEHNFKAKFKEDVFSRTRPDIKGSFIKGYAKEFNRTIPTTTVRSIHTLTRLMKRL</sequence>
<dbReference type="CDD" id="cd17932">
    <property type="entry name" value="DEXQc_UvrD"/>
    <property type="match status" value="1"/>
</dbReference>
<keyword evidence="6" id="KW-0413">Isomerase</keyword>
<evidence type="ECO:0000313" key="13">
    <source>
        <dbReference type="EMBL" id="CCH42730.1"/>
    </source>
</evidence>
<dbReference type="GO" id="GO:0003677">
    <property type="term" value="F:DNA binding"/>
    <property type="evidence" value="ECO:0007669"/>
    <property type="project" value="InterPro"/>
</dbReference>
<dbReference type="SUPFAM" id="SSF52540">
    <property type="entry name" value="P-loop containing nucleoside triphosphate hydrolases"/>
    <property type="match status" value="1"/>
</dbReference>
<feature type="domain" description="UvrD-like helicase ATP-binding" evidence="11">
    <location>
        <begin position="61"/>
        <end position="325"/>
    </location>
</feature>
<feature type="binding site" evidence="10">
    <location>
        <begin position="82"/>
        <end position="89"/>
    </location>
    <ligand>
        <name>ATP</name>
        <dbReference type="ChEBI" id="CHEBI:30616"/>
    </ligand>
</feature>
<evidence type="ECO:0000256" key="1">
    <source>
        <dbReference type="ARBA" id="ARBA00009922"/>
    </source>
</evidence>
<dbReference type="PROSITE" id="PS51198">
    <property type="entry name" value="UVRD_HELICASE_ATP_BIND"/>
    <property type="match status" value="1"/>
</dbReference>
<dbReference type="Proteomes" id="UP000009328">
    <property type="component" value="Unassembled WGS sequence"/>
</dbReference>
<evidence type="ECO:0000256" key="8">
    <source>
        <dbReference type="ARBA" id="ARBA00034808"/>
    </source>
</evidence>
<evidence type="ECO:0000256" key="2">
    <source>
        <dbReference type="ARBA" id="ARBA00022741"/>
    </source>
</evidence>
<organism evidence="13 14">
    <name type="scientific">Wickerhamomyces ciferrii (strain ATCC 14091 / BCRC 22168 / CBS 111 / JCM 3599 / NBRC 0793 / NRRL Y-1031 F-60-10)</name>
    <name type="common">Yeast</name>
    <name type="synonym">Pichia ciferrii</name>
    <dbReference type="NCBI Taxonomy" id="1206466"/>
    <lineage>
        <taxon>Eukaryota</taxon>
        <taxon>Fungi</taxon>
        <taxon>Dikarya</taxon>
        <taxon>Ascomycota</taxon>
        <taxon>Saccharomycotina</taxon>
        <taxon>Saccharomycetes</taxon>
        <taxon>Phaffomycetales</taxon>
        <taxon>Wickerhamomycetaceae</taxon>
        <taxon>Wickerhamomyces</taxon>
    </lineage>
</organism>
<dbReference type="AlphaFoldDB" id="K0KCC6"/>
<evidence type="ECO:0000256" key="7">
    <source>
        <dbReference type="ARBA" id="ARBA00034617"/>
    </source>
</evidence>
<accession>K0KCC6</accession>
<evidence type="ECO:0000256" key="10">
    <source>
        <dbReference type="PROSITE-ProRule" id="PRU00560"/>
    </source>
</evidence>
<dbReference type="EC" id="5.6.2.4" evidence="8"/>
<dbReference type="InterPro" id="IPR014017">
    <property type="entry name" value="DNA_helicase_UvrD-like_C"/>
</dbReference>
<dbReference type="FunCoup" id="K0KCC6">
    <property type="interactions" value="18"/>
</dbReference>
<dbReference type="InterPro" id="IPR000212">
    <property type="entry name" value="DNA_helicase_UvrD/REP"/>
</dbReference>
<dbReference type="Pfam" id="PF00580">
    <property type="entry name" value="UvrD-helicase"/>
    <property type="match status" value="1"/>
</dbReference>
<proteinExistence type="inferred from homology"/>
<dbReference type="Gene3D" id="3.40.50.300">
    <property type="entry name" value="P-loop containing nucleotide triphosphate hydrolases"/>
    <property type="match status" value="2"/>
</dbReference>
<dbReference type="Gene3D" id="1.10.10.160">
    <property type="match status" value="1"/>
</dbReference>
<dbReference type="GO" id="GO:0016887">
    <property type="term" value="F:ATP hydrolysis activity"/>
    <property type="evidence" value="ECO:0007669"/>
    <property type="project" value="RHEA"/>
</dbReference>
<dbReference type="PANTHER" id="PTHR11070">
    <property type="entry name" value="UVRD / RECB / PCRA DNA HELICASE FAMILY MEMBER"/>
    <property type="match status" value="1"/>
</dbReference>
<keyword evidence="3 10" id="KW-0378">Hydrolase</keyword>
<keyword evidence="2 10" id="KW-0547">Nucleotide-binding</keyword>
<comment type="similarity">
    <text evidence="1">Belongs to the helicase family. UvrD subfamily.</text>
</comment>
<dbReference type="PROSITE" id="PS51217">
    <property type="entry name" value="UVRD_HELICASE_CTER"/>
    <property type="match status" value="1"/>
</dbReference>
<reference evidence="13 14" key="1">
    <citation type="journal article" date="2012" name="Eukaryot. Cell">
        <title>Draft genome sequence of Wickerhamomyces ciferrii NRRL Y-1031 F-60-10.</title>
        <authorList>
            <person name="Schneider J."/>
            <person name="Andrea H."/>
            <person name="Blom J."/>
            <person name="Jaenicke S."/>
            <person name="Ruckert C."/>
            <person name="Schorsch C."/>
            <person name="Szczepanowski R."/>
            <person name="Farwick M."/>
            <person name="Goesmann A."/>
            <person name="Puhler A."/>
            <person name="Schaffer S."/>
            <person name="Tauch A."/>
            <person name="Kohler T."/>
            <person name="Brinkrolf K."/>
        </authorList>
    </citation>
    <scope>NUCLEOTIDE SEQUENCE [LARGE SCALE GENOMIC DNA]</scope>
    <source>
        <strain evidence="14">ATCC 14091 / BCRC 22168 / CBS 111 / JCM 3599 / NBRC 0793 / NRRL Y-1031 F-60-10</strain>
    </source>
</reference>
<dbReference type="PANTHER" id="PTHR11070:SF46">
    <property type="entry name" value="ATP-DEPENDENT DNA HELICASE HMI1, MITOCHONDRIAL"/>
    <property type="match status" value="1"/>
</dbReference>
<evidence type="ECO:0000259" key="12">
    <source>
        <dbReference type="PROSITE" id="PS51217"/>
    </source>
</evidence>
<dbReference type="InterPro" id="IPR014016">
    <property type="entry name" value="UvrD-like_ATP-bd"/>
</dbReference>
<gene>
    <name evidence="13" type="ORF">BN7_2274</name>
</gene>